<name>A0A3N2D0U9_9MICO</name>
<gene>
    <name evidence="1" type="ORF">EDD28_2814</name>
</gene>
<dbReference type="EMBL" id="RKHQ01000002">
    <property type="protein sequence ID" value="ROR93402.1"/>
    <property type="molecule type" value="Genomic_DNA"/>
</dbReference>
<accession>A0A3N2D0U9</accession>
<reference evidence="1 2" key="1">
    <citation type="submission" date="2018-11" db="EMBL/GenBank/DDBJ databases">
        <title>Sequencing the genomes of 1000 actinobacteria strains.</title>
        <authorList>
            <person name="Klenk H.-P."/>
        </authorList>
    </citation>
    <scope>NUCLEOTIDE SEQUENCE [LARGE SCALE GENOMIC DNA]</scope>
    <source>
        <strain evidence="1 2">DSM 13521</strain>
    </source>
</reference>
<evidence type="ECO:0000313" key="2">
    <source>
        <dbReference type="Proteomes" id="UP000275356"/>
    </source>
</evidence>
<organism evidence="1 2">
    <name type="scientific">Salana multivorans</name>
    <dbReference type="NCBI Taxonomy" id="120377"/>
    <lineage>
        <taxon>Bacteria</taxon>
        <taxon>Bacillati</taxon>
        <taxon>Actinomycetota</taxon>
        <taxon>Actinomycetes</taxon>
        <taxon>Micrococcales</taxon>
        <taxon>Beutenbergiaceae</taxon>
        <taxon>Salana</taxon>
    </lineage>
</organism>
<dbReference type="Proteomes" id="UP000275356">
    <property type="component" value="Unassembled WGS sequence"/>
</dbReference>
<protein>
    <submittedName>
        <fullName evidence="1">Uncharacterized protein</fullName>
    </submittedName>
</protein>
<evidence type="ECO:0000313" key="1">
    <source>
        <dbReference type="EMBL" id="ROR93402.1"/>
    </source>
</evidence>
<sequence length="30" mass="3320">MTTSTAIRRLVWGEPETSLVGRGTGMERRA</sequence>
<proteinExistence type="predicted"/>
<keyword evidence="2" id="KW-1185">Reference proteome</keyword>
<comment type="caution">
    <text evidence="1">The sequence shown here is derived from an EMBL/GenBank/DDBJ whole genome shotgun (WGS) entry which is preliminary data.</text>
</comment>
<dbReference type="AlphaFoldDB" id="A0A3N2D0U9"/>